<evidence type="ECO:0000256" key="1">
    <source>
        <dbReference type="ARBA" id="ARBA00023157"/>
    </source>
</evidence>
<evidence type="ECO:0000259" key="7">
    <source>
        <dbReference type="PROSITE" id="PS50923"/>
    </source>
</evidence>
<dbReference type="CDD" id="cd00112">
    <property type="entry name" value="LDLa"/>
    <property type="match status" value="1"/>
</dbReference>
<dbReference type="InterPro" id="IPR001314">
    <property type="entry name" value="Peptidase_S1A"/>
</dbReference>
<comment type="caution">
    <text evidence="2">Lacks conserved residue(s) required for the propagation of feature annotation.</text>
</comment>
<dbReference type="CDD" id="cd00190">
    <property type="entry name" value="Tryp_SPc"/>
    <property type="match status" value="1"/>
</dbReference>
<name>A0ABP1QQ71_9HEXA</name>
<dbReference type="Proteomes" id="UP001642540">
    <property type="component" value="Unassembled WGS sequence"/>
</dbReference>
<reference evidence="8 9" key="1">
    <citation type="submission" date="2024-08" db="EMBL/GenBank/DDBJ databases">
        <authorList>
            <person name="Cucini C."/>
            <person name="Frati F."/>
        </authorList>
    </citation>
    <scope>NUCLEOTIDE SEQUENCE [LARGE SCALE GENOMIC DNA]</scope>
</reference>
<dbReference type="Gene3D" id="2.40.10.10">
    <property type="entry name" value="Trypsin-like serine proteases"/>
    <property type="match status" value="3"/>
</dbReference>
<feature type="region of interest" description="Disordered" evidence="3">
    <location>
        <begin position="523"/>
        <end position="543"/>
    </location>
</feature>
<dbReference type="InterPro" id="IPR009003">
    <property type="entry name" value="Peptidase_S1_PA"/>
</dbReference>
<protein>
    <recommendedName>
        <fullName evidence="10">Limulus clotting factor C</fullName>
    </recommendedName>
</protein>
<comment type="caution">
    <text evidence="8">The sequence shown here is derived from an EMBL/GenBank/DDBJ whole genome shotgun (WGS) entry which is preliminary data.</text>
</comment>
<dbReference type="SUPFAM" id="SSF50494">
    <property type="entry name" value="Trypsin-like serine proteases"/>
    <property type="match status" value="2"/>
</dbReference>
<dbReference type="InterPro" id="IPR002172">
    <property type="entry name" value="LDrepeatLR_classA_rpt"/>
</dbReference>
<dbReference type="PROSITE" id="PS50923">
    <property type="entry name" value="SUSHI"/>
    <property type="match status" value="1"/>
</dbReference>
<feature type="domain" description="Peptidase S1" evidence="6">
    <location>
        <begin position="659"/>
        <end position="915"/>
    </location>
</feature>
<keyword evidence="9" id="KW-1185">Reference proteome</keyword>
<dbReference type="InterPro" id="IPR018114">
    <property type="entry name" value="TRYPSIN_HIS"/>
</dbReference>
<dbReference type="InterPro" id="IPR000436">
    <property type="entry name" value="Sushi_SCR_CCP_dom"/>
</dbReference>
<keyword evidence="1" id="KW-1015">Disulfide bond</keyword>
<dbReference type="PROSITE" id="PS50227">
    <property type="entry name" value="G_PROTEIN_RECEP_F2_3"/>
    <property type="match status" value="1"/>
</dbReference>
<dbReference type="InterPro" id="IPR036055">
    <property type="entry name" value="LDL_receptor-like_sf"/>
</dbReference>
<dbReference type="SUPFAM" id="SSF57424">
    <property type="entry name" value="LDL receptor-like module"/>
    <property type="match status" value="1"/>
</dbReference>
<feature type="domain" description="G-protein coupled receptors family 2 profile 1" evidence="5">
    <location>
        <begin position="573"/>
        <end position="652"/>
    </location>
</feature>
<evidence type="ECO:0000259" key="5">
    <source>
        <dbReference type="PROSITE" id="PS50227"/>
    </source>
</evidence>
<dbReference type="Pfam" id="PF00057">
    <property type="entry name" value="Ldl_recept_a"/>
    <property type="match status" value="1"/>
</dbReference>
<dbReference type="InterPro" id="IPR001879">
    <property type="entry name" value="GPCR_2_extracellular_dom"/>
</dbReference>
<feature type="compositionally biased region" description="Low complexity" evidence="3">
    <location>
        <begin position="527"/>
        <end position="537"/>
    </location>
</feature>
<evidence type="ECO:0000256" key="2">
    <source>
        <dbReference type="PROSITE-ProRule" id="PRU00302"/>
    </source>
</evidence>
<dbReference type="PROSITE" id="PS50240">
    <property type="entry name" value="TRYPSIN_DOM"/>
    <property type="match status" value="1"/>
</dbReference>
<dbReference type="Gene3D" id="2.10.70.10">
    <property type="entry name" value="Complement Module, domain 1"/>
    <property type="match status" value="1"/>
</dbReference>
<dbReference type="Gene3D" id="4.10.400.10">
    <property type="entry name" value="Low-density Lipoprotein Receptor"/>
    <property type="match status" value="1"/>
</dbReference>
<evidence type="ECO:0000259" key="6">
    <source>
        <dbReference type="PROSITE" id="PS50240"/>
    </source>
</evidence>
<dbReference type="PROSITE" id="PS00134">
    <property type="entry name" value="TRYPSIN_HIS"/>
    <property type="match status" value="1"/>
</dbReference>
<accession>A0ABP1QQ71</accession>
<keyword evidence="2" id="KW-0768">Sushi</keyword>
<dbReference type="InterPro" id="IPR051333">
    <property type="entry name" value="CLIP_Serine_Protease"/>
</dbReference>
<feature type="chain" id="PRO_5045588445" description="Limulus clotting factor C" evidence="4">
    <location>
        <begin position="32"/>
        <end position="921"/>
    </location>
</feature>
<dbReference type="PANTHER" id="PTHR24260">
    <property type="match status" value="1"/>
</dbReference>
<dbReference type="SMART" id="SM00192">
    <property type="entry name" value="LDLa"/>
    <property type="match status" value="1"/>
</dbReference>
<dbReference type="EMBL" id="CAXLJM020000043">
    <property type="protein sequence ID" value="CAL8110136.1"/>
    <property type="molecule type" value="Genomic_DNA"/>
</dbReference>
<dbReference type="InterPro" id="IPR001254">
    <property type="entry name" value="Trypsin_dom"/>
</dbReference>
<feature type="signal peptide" evidence="4">
    <location>
        <begin position="1"/>
        <end position="31"/>
    </location>
</feature>
<dbReference type="SMART" id="SM00020">
    <property type="entry name" value="Tryp_SPc"/>
    <property type="match status" value="1"/>
</dbReference>
<feature type="domain" description="Sushi" evidence="7">
    <location>
        <begin position="446"/>
        <end position="506"/>
    </location>
</feature>
<dbReference type="PROSITE" id="PS50068">
    <property type="entry name" value="LDLRA_2"/>
    <property type="match status" value="1"/>
</dbReference>
<evidence type="ECO:0008006" key="10">
    <source>
        <dbReference type="Google" id="ProtNLM"/>
    </source>
</evidence>
<dbReference type="InterPro" id="IPR043504">
    <property type="entry name" value="Peptidase_S1_PA_chymotrypsin"/>
</dbReference>
<dbReference type="PANTHER" id="PTHR24260:SF136">
    <property type="entry name" value="GH08193P-RELATED"/>
    <property type="match status" value="1"/>
</dbReference>
<dbReference type="PRINTS" id="PR00722">
    <property type="entry name" value="CHYMOTRYPSIN"/>
</dbReference>
<evidence type="ECO:0000256" key="3">
    <source>
        <dbReference type="SAM" id="MobiDB-lite"/>
    </source>
</evidence>
<gene>
    <name evidence="8" type="ORF">ODALV1_LOCUS14008</name>
</gene>
<evidence type="ECO:0000313" key="9">
    <source>
        <dbReference type="Proteomes" id="UP001642540"/>
    </source>
</evidence>
<organism evidence="8 9">
    <name type="scientific">Orchesella dallaii</name>
    <dbReference type="NCBI Taxonomy" id="48710"/>
    <lineage>
        <taxon>Eukaryota</taxon>
        <taxon>Metazoa</taxon>
        <taxon>Ecdysozoa</taxon>
        <taxon>Arthropoda</taxon>
        <taxon>Hexapoda</taxon>
        <taxon>Collembola</taxon>
        <taxon>Entomobryomorpha</taxon>
        <taxon>Entomobryoidea</taxon>
        <taxon>Orchesellidae</taxon>
        <taxon>Orchesellinae</taxon>
        <taxon>Orchesella</taxon>
    </lineage>
</organism>
<sequence length="921" mass="101680">MGSDTGFRPVFGICAAVAFFLFLVWISYANAESDPSCGTIDEVLANHDFRAKVPWTAALYFQSTQCDFRPAGNGHGVILGPTTVLIKGNFIWSNDGYGGIHMESYSPNHFMVVVGLKSKLPFLADQHTQFLKVANIQPHYQSYDAFSEYDYAIVHLKNPIQFTSFVRPLCLNILPEGIFDRSNNSFLNEHLAITGFRIGSGSTKSVLHTDKEPFGLLSPEFCTSKLEWDLGKAPASLQLTKVQTPCGISVKGFDEMIDVRSFGGGGVSKNDISYTYLKKMLNFTYLEAVKGHRPISNVCFHNGAAVTTMYQGRWHLVGLVTESLGMSCDKNLYFVSFVASKNNLNWIFQHLRHGPSSFICNSGQTIPLESSVCNGEEDCLDGSDEDSKLCACAPMCGNSPCSFQPKCKHCDPSDSLKILNQQHNFSVAVNPSKSCNPVYAPKGATVYCKAPGFKSHIPCNHEHFYGTQAVFSCQNFDITTPATYCVITCQQNGQWTDELSTFNCKPPSQEEETVPIAERRNFTNINTSPSPTSTGGTKDISVKPTPTTVKAIVDEKPISFVTSQYKDKNGTLLCPPIETSVGTEIFCWGKFTHKTINCSEPMNPGSKAEFTCSRYYKPLLSTASVTKYCQEDGQWSLGSRNFECRVDCGVPKSDYIGHVTNGRETDGAKWPWHGLIFIDIGGHNFTYICGSTLVSKRILITAAHCMVDRQGNPRNATLFKVLMAAMSNIYHKNILDEEIQIFDITKIVVNSLFNPANFEADIAIIQLSRPVDVSDYVRPACYPTSLAAHTEVKHLSPGSIGEVVGFGYDETGQPSKTLREASLPVVSYKDCYEVSKIQHSSTQYCAGYTNGTAVCNGDSGSGMFFMEDAPQPRMYLQGLVSHGNRDANSRLCDHNQYSVFTKVASFKTWISDVGYELDDEF</sequence>
<keyword evidence="4" id="KW-0732">Signal</keyword>
<evidence type="ECO:0000256" key="4">
    <source>
        <dbReference type="SAM" id="SignalP"/>
    </source>
</evidence>
<dbReference type="Pfam" id="PF00089">
    <property type="entry name" value="Trypsin"/>
    <property type="match status" value="1"/>
</dbReference>
<evidence type="ECO:0000313" key="8">
    <source>
        <dbReference type="EMBL" id="CAL8110136.1"/>
    </source>
</evidence>
<proteinExistence type="predicted"/>